<feature type="domain" description="Peptidase M3A/M3B catalytic" evidence="7">
    <location>
        <begin position="161"/>
        <end position="534"/>
    </location>
</feature>
<gene>
    <name evidence="8" type="ORF">FRD01_13605</name>
</gene>
<dbReference type="GO" id="GO:0046872">
    <property type="term" value="F:metal ion binding"/>
    <property type="evidence" value="ECO:0007669"/>
    <property type="project" value="UniProtKB-UniRule"/>
</dbReference>
<evidence type="ECO:0000256" key="3">
    <source>
        <dbReference type="ARBA" id="ARBA00022801"/>
    </source>
</evidence>
<dbReference type="GO" id="GO:0006518">
    <property type="term" value="P:peptide metabolic process"/>
    <property type="evidence" value="ECO:0007669"/>
    <property type="project" value="TreeGrafter"/>
</dbReference>
<dbReference type="Gene3D" id="1.10.1370.30">
    <property type="match status" value="1"/>
</dbReference>
<dbReference type="PANTHER" id="PTHR11804">
    <property type="entry name" value="PROTEASE M3 THIMET OLIGOPEPTIDASE-RELATED"/>
    <property type="match status" value="1"/>
</dbReference>
<dbReference type="PANTHER" id="PTHR11804:SF28">
    <property type="entry name" value="OLIGOENDOPEPTIDASE F"/>
    <property type="match status" value="1"/>
</dbReference>
<evidence type="ECO:0000259" key="7">
    <source>
        <dbReference type="Pfam" id="PF01432"/>
    </source>
</evidence>
<name>A0A5B8XXK2_9DELT</name>
<dbReference type="NCBIfam" id="TIGR02289">
    <property type="entry name" value="M3_not_pepF"/>
    <property type="match status" value="1"/>
</dbReference>
<evidence type="ECO:0000256" key="5">
    <source>
        <dbReference type="ARBA" id="ARBA00023049"/>
    </source>
</evidence>
<comment type="similarity">
    <text evidence="6">Belongs to the peptidase M3 family.</text>
</comment>
<evidence type="ECO:0000256" key="2">
    <source>
        <dbReference type="ARBA" id="ARBA00022723"/>
    </source>
</evidence>
<dbReference type="InterPro" id="IPR045090">
    <property type="entry name" value="Pept_M3A_M3B"/>
</dbReference>
<dbReference type="EMBL" id="CP042467">
    <property type="protein sequence ID" value="QED30340.1"/>
    <property type="molecule type" value="Genomic_DNA"/>
</dbReference>
<evidence type="ECO:0000313" key="9">
    <source>
        <dbReference type="Proteomes" id="UP000321595"/>
    </source>
</evidence>
<accession>A0A5B8XXK2</accession>
<keyword evidence="4 6" id="KW-0862">Zinc</keyword>
<dbReference type="Proteomes" id="UP000321595">
    <property type="component" value="Chromosome"/>
</dbReference>
<dbReference type="AlphaFoldDB" id="A0A5B8XXK2"/>
<organism evidence="8 9">
    <name type="scientific">Microvenator marinus</name>
    <dbReference type="NCBI Taxonomy" id="2600177"/>
    <lineage>
        <taxon>Bacteria</taxon>
        <taxon>Deltaproteobacteria</taxon>
        <taxon>Bradymonadales</taxon>
        <taxon>Microvenatoraceae</taxon>
        <taxon>Microvenator</taxon>
    </lineage>
</organism>
<keyword evidence="2 6" id="KW-0479">Metal-binding</keyword>
<dbReference type="OrthoDB" id="9766487at2"/>
<comment type="cofactor">
    <cofactor evidence="6">
        <name>Zn(2+)</name>
        <dbReference type="ChEBI" id="CHEBI:29105"/>
    </cofactor>
    <text evidence="6">Binds 1 zinc ion.</text>
</comment>
<evidence type="ECO:0000313" key="8">
    <source>
        <dbReference type="EMBL" id="QED30340.1"/>
    </source>
</evidence>
<dbReference type="GO" id="GO:0004222">
    <property type="term" value="F:metalloendopeptidase activity"/>
    <property type="evidence" value="ECO:0007669"/>
    <property type="project" value="InterPro"/>
</dbReference>
<sequence length="553" mass="64179">MSLPKPTFESLSDTMGSIDSRFDQAADDKTRIEVVQDWDRLVRNYSSWAAITRLKFSQDTRDEAAKADREYVDELTPKFTEMNIAWLRKLLASEHRPALEAHFGAHAFRMWANEVLTFEPAIQEDLVQESKLSADHTALTASAEIEFDGEVYNLSQLAKFMDVADRDTRYRAQKARWDWVEAHSDEFDEIYDKLVKLRHSMAQKLGYKNYIELGYRRMMRVDYSREDVEVFRKEILRTVVPLVAEMKKAQAKRLGIDRCMVWDESVFDSKGNPVPEGDVAELTEKAKSVFDQMHPELSSFYRMMVERGLLDLDSRTGKAGGGFCTSFAEFGVPFIFANFNGTKHDAEVFTHEMGHAFQCYLSMDKVPHDYIWPTLEACEIHSMSLEYFTWPYMEAFFGDDTERFRTVHLTESLSFLPYGTAIDHFQHLVYEKPDATPQERREMWLEMEKLYLPWRDWGDIEYGAKGARWQLQGHVYHAPFYYIDYVLAQTCALQFWDRMNHDYKQALEDYVALCRRGGEASFQSLATSAGLTSPFEPGCLEGAVGRAREYLGF</sequence>
<dbReference type="SUPFAM" id="SSF55486">
    <property type="entry name" value="Metalloproteases ('zincins'), catalytic domain"/>
    <property type="match status" value="1"/>
</dbReference>
<dbReference type="Pfam" id="PF01432">
    <property type="entry name" value="Peptidase_M3"/>
    <property type="match status" value="1"/>
</dbReference>
<evidence type="ECO:0000256" key="1">
    <source>
        <dbReference type="ARBA" id="ARBA00022670"/>
    </source>
</evidence>
<dbReference type="InterPro" id="IPR011976">
    <property type="entry name" value="Pept_M3B_oligopep-rel"/>
</dbReference>
<keyword evidence="1 6" id="KW-0645">Protease</keyword>
<evidence type="ECO:0000256" key="6">
    <source>
        <dbReference type="RuleBase" id="RU003435"/>
    </source>
</evidence>
<reference evidence="8 9" key="1">
    <citation type="submission" date="2019-08" db="EMBL/GenBank/DDBJ databases">
        <authorList>
            <person name="Liang Q."/>
        </authorList>
    </citation>
    <scope>NUCLEOTIDE SEQUENCE [LARGE SCALE GENOMIC DNA]</scope>
    <source>
        <strain evidence="8 9">V1718</strain>
    </source>
</reference>
<keyword evidence="5 6" id="KW-0482">Metalloprotease</keyword>
<dbReference type="CDD" id="cd09606">
    <property type="entry name" value="M3B_PepF"/>
    <property type="match status" value="1"/>
</dbReference>
<keyword evidence="3 6" id="KW-0378">Hydrolase</keyword>
<protein>
    <submittedName>
        <fullName evidence="8">M3 family oligoendopeptidase</fullName>
    </submittedName>
</protein>
<dbReference type="KEGG" id="bbae:FRD01_13605"/>
<proteinExistence type="inferred from homology"/>
<keyword evidence="9" id="KW-1185">Reference proteome</keyword>
<dbReference type="GO" id="GO:0006508">
    <property type="term" value="P:proteolysis"/>
    <property type="evidence" value="ECO:0007669"/>
    <property type="project" value="UniProtKB-KW"/>
</dbReference>
<dbReference type="InterPro" id="IPR001567">
    <property type="entry name" value="Pept_M3A_M3B_dom"/>
</dbReference>
<evidence type="ECO:0000256" key="4">
    <source>
        <dbReference type="ARBA" id="ARBA00022833"/>
    </source>
</evidence>